<evidence type="ECO:0000256" key="1">
    <source>
        <dbReference type="ARBA" id="ARBA00022478"/>
    </source>
</evidence>
<dbReference type="RefSeq" id="YP_009667509.1">
    <property type="nucleotide sequence ID" value="NC_043776.1"/>
</dbReference>
<dbReference type="InterPro" id="IPR036603">
    <property type="entry name" value="RBP11-like"/>
</dbReference>
<keyword evidence="2" id="KW-0804">Transcription</keyword>
<organism evidence="3">
    <name type="scientific">Trentepohlia odorata</name>
    <dbReference type="NCBI Taxonomy" id="2576626"/>
    <lineage>
        <taxon>Eukaryota</taxon>
        <taxon>Viridiplantae</taxon>
        <taxon>Chlorophyta</taxon>
        <taxon>core chlorophytes</taxon>
        <taxon>Ulvophyceae</taxon>
        <taxon>TCBD clade</taxon>
        <taxon>Trentepohliales</taxon>
        <taxon>Trentepohliaceae</taxon>
        <taxon>Trentepohlia</taxon>
    </lineage>
</organism>
<dbReference type="GO" id="GO:0000428">
    <property type="term" value="C:DNA-directed RNA polymerase complex"/>
    <property type="evidence" value="ECO:0007669"/>
    <property type="project" value="UniProtKB-KW"/>
</dbReference>
<dbReference type="Gene3D" id="3.30.1360.10">
    <property type="entry name" value="RNA polymerase, RBP11-like subunit"/>
    <property type="match status" value="1"/>
</dbReference>
<dbReference type="InterPro" id="IPR036643">
    <property type="entry name" value="RNApol_insert_sf"/>
</dbReference>
<keyword evidence="3" id="KW-0934">Plastid</keyword>
<geneLocation type="chloroplast" evidence="3"/>
<dbReference type="AlphaFoldDB" id="A0A4Y5P3J8"/>
<accession>A0A4Y5P3J8</accession>
<evidence type="ECO:0000313" key="3">
    <source>
        <dbReference type="EMBL" id="QCW57812.1"/>
    </source>
</evidence>
<keyword evidence="3" id="KW-0150">Chloroplast</keyword>
<dbReference type="EMBL" id="MK580484">
    <property type="protein sequence ID" value="QCW57812.1"/>
    <property type="molecule type" value="Genomic_DNA"/>
</dbReference>
<proteinExistence type="predicted"/>
<keyword evidence="1" id="KW-0240">DNA-directed RNA polymerase</keyword>
<dbReference type="Gene3D" id="2.170.120.12">
    <property type="entry name" value="DNA-directed RNA polymerase, insert domain"/>
    <property type="match status" value="2"/>
</dbReference>
<gene>
    <name evidence="3" type="primary">rpoA</name>
</gene>
<dbReference type="SUPFAM" id="SSF55257">
    <property type="entry name" value="RBP11-like subunits of RNA polymerase"/>
    <property type="match status" value="1"/>
</dbReference>
<name>A0A4Y5P3J8_9CHLO</name>
<dbReference type="GO" id="GO:0006351">
    <property type="term" value="P:DNA-templated transcription"/>
    <property type="evidence" value="ECO:0007669"/>
    <property type="project" value="InterPro"/>
</dbReference>
<protein>
    <submittedName>
        <fullName evidence="3">Rna polymerase alpha-subunit</fullName>
    </submittedName>
</protein>
<reference evidence="3" key="1">
    <citation type="journal article" date="2019" name="Int. J. Mol. Sci.">
        <title>Characterization of the Chloroplast Genome of Trentepohlia odorata (Trentepohliales, Chlorophyta), and Discussion of its Taxonomy.</title>
        <authorList>
            <person name="Zhu H."/>
            <person name="Hu Y."/>
            <person name="Liu F."/>
            <person name="Hu Z."/>
            <person name="Liu G."/>
        </authorList>
    </citation>
    <scope>NUCLEOTIDE SEQUENCE</scope>
</reference>
<dbReference type="SUPFAM" id="SSF56553">
    <property type="entry name" value="Insert subdomain of RNA polymerase alpha subunit"/>
    <property type="match status" value="2"/>
</dbReference>
<sequence length="472" mass="55278">MISLICIDSKLLTNKNWYGRFQLAPFRKSEGLTIANALRRTLLAEKSNFYISWVDLYNAEIPYSVLTGMRESVFDILLNLKQIIFTSDVIMAQNIPTSNVNRLLNNNNKLENKFHNDTFTEKKRIEKNDYQSSKKNHIPVGQLSRFNTNWWQRNLKNQTKKGFNSNCNESILAGFGRMSKEKKKPQGENNFSDYLNRSVKAKTFYDNPLTNWFMLKKNKITNQNSFVKNKNFLLNSNDFNNPIIIGYICVQGPATIYGKDIKLPKGLKCLNPDQFLVTLSDDGIFFFRFAIHYELNQPSLNVIPRNFPFFPSSLMDLIQNQNVFCKTLFSNINTIALPNPQRKLYEQNLPHISLPPLSTDFFPIKKNKNKKLVSRTIQLSKKNKKKPVRRPIYGNIKKNNFPSWHNKLSFPVRQKYSLPEKKKTSSIFDERFINTIKSKKKYPQFLYPPLKTKAVNYLVLNLFRQIHLDNYF</sequence>
<dbReference type="GO" id="GO:0046983">
    <property type="term" value="F:protein dimerization activity"/>
    <property type="evidence" value="ECO:0007669"/>
    <property type="project" value="InterPro"/>
</dbReference>
<dbReference type="GeneID" id="40872507"/>
<evidence type="ECO:0000256" key="2">
    <source>
        <dbReference type="ARBA" id="ARBA00023163"/>
    </source>
</evidence>